<name>A0ABP8QVS9_9ACTN</name>
<dbReference type="NCBIfam" id="NF038083">
    <property type="entry name" value="CU044_5270_fam"/>
    <property type="match status" value="1"/>
</dbReference>
<dbReference type="EMBL" id="BAABHF010000046">
    <property type="protein sequence ID" value="GAA4511382.1"/>
    <property type="molecule type" value="Genomic_DNA"/>
</dbReference>
<keyword evidence="2" id="KW-0812">Transmembrane</keyword>
<evidence type="ECO:0000256" key="2">
    <source>
        <dbReference type="SAM" id="Phobius"/>
    </source>
</evidence>
<keyword evidence="2" id="KW-1133">Transmembrane helix</keyword>
<protein>
    <recommendedName>
        <fullName evidence="5">CU044_5270 family protein</fullName>
    </recommendedName>
</protein>
<evidence type="ECO:0000313" key="4">
    <source>
        <dbReference type="Proteomes" id="UP001500503"/>
    </source>
</evidence>
<feature type="region of interest" description="Disordered" evidence="1">
    <location>
        <begin position="167"/>
        <end position="198"/>
    </location>
</feature>
<gene>
    <name evidence="3" type="ORF">GCM10023191_075370</name>
</gene>
<accession>A0ABP8QVS9</accession>
<dbReference type="RefSeq" id="WP_345472166.1">
    <property type="nucleotide sequence ID" value="NZ_BAABHF010000046.1"/>
</dbReference>
<reference evidence="4" key="1">
    <citation type="journal article" date="2019" name="Int. J. Syst. Evol. Microbiol.">
        <title>The Global Catalogue of Microorganisms (GCM) 10K type strain sequencing project: providing services to taxonomists for standard genome sequencing and annotation.</title>
        <authorList>
            <consortium name="The Broad Institute Genomics Platform"/>
            <consortium name="The Broad Institute Genome Sequencing Center for Infectious Disease"/>
            <person name="Wu L."/>
            <person name="Ma J."/>
        </authorList>
    </citation>
    <scope>NUCLEOTIDE SEQUENCE [LARGE SCALE GENOMIC DNA]</scope>
    <source>
        <strain evidence="4">JCM 17933</strain>
    </source>
</reference>
<dbReference type="Proteomes" id="UP001500503">
    <property type="component" value="Unassembled WGS sequence"/>
</dbReference>
<sequence>MDEMTQLSLLRAEVPEPDPSDLRAEERRLMAAITGTARSAAPLRSRRRVFVRLGVAGGLAAAAVAAGVAVSVGSGPGSPQSPVVLPSAVAPAAVTRTLDRAAEAALHQPELHPRQGQFLVFRSQEMEEVDSGSDRGATRYLTNTRRTVWKPVAGLDTKGVLEEEVLPPTALPGSPLPPEAREGLGEHGPDRLAESDGRADHLRNDYAYTSRLPTDTEGMRQHLYIGLQNDPGKTIAAWQRVGGLLTEAYLPAAQRAALFRAAATIPGVEAVASAKDAVGREGAAVALTDTEGTRQEYIFDRRTHAYLGARTVVVDAAAAGLPKGTVTEATAQLGVQVSDTAPAIKEN</sequence>
<dbReference type="InterPro" id="IPR047789">
    <property type="entry name" value="CU044_5270-like"/>
</dbReference>
<evidence type="ECO:0000256" key="1">
    <source>
        <dbReference type="SAM" id="MobiDB-lite"/>
    </source>
</evidence>
<proteinExistence type="predicted"/>
<evidence type="ECO:0000313" key="3">
    <source>
        <dbReference type="EMBL" id="GAA4511382.1"/>
    </source>
</evidence>
<feature type="transmembrane region" description="Helical" evidence="2">
    <location>
        <begin position="49"/>
        <end position="72"/>
    </location>
</feature>
<comment type="caution">
    <text evidence="3">The sequence shown here is derived from an EMBL/GenBank/DDBJ whole genome shotgun (WGS) entry which is preliminary data.</text>
</comment>
<keyword evidence="4" id="KW-1185">Reference proteome</keyword>
<feature type="compositionally biased region" description="Basic and acidic residues" evidence="1">
    <location>
        <begin position="179"/>
        <end position="198"/>
    </location>
</feature>
<evidence type="ECO:0008006" key="5">
    <source>
        <dbReference type="Google" id="ProtNLM"/>
    </source>
</evidence>
<organism evidence="3 4">
    <name type="scientific">Actinoallomurus oryzae</name>
    <dbReference type="NCBI Taxonomy" id="502180"/>
    <lineage>
        <taxon>Bacteria</taxon>
        <taxon>Bacillati</taxon>
        <taxon>Actinomycetota</taxon>
        <taxon>Actinomycetes</taxon>
        <taxon>Streptosporangiales</taxon>
        <taxon>Thermomonosporaceae</taxon>
        <taxon>Actinoallomurus</taxon>
    </lineage>
</organism>
<keyword evidence="2" id="KW-0472">Membrane</keyword>